<dbReference type="EMBL" id="CM044701">
    <property type="protein sequence ID" value="KAI5680861.1"/>
    <property type="molecule type" value="Genomic_DNA"/>
</dbReference>
<keyword evidence="2" id="KW-1185">Reference proteome</keyword>
<comment type="caution">
    <text evidence="1">The sequence shown here is derived from an EMBL/GenBank/DDBJ whole genome shotgun (WGS) entry which is preliminary data.</text>
</comment>
<name>A0ACC0C7V0_CATRO</name>
<proteinExistence type="predicted"/>
<reference evidence="2" key="1">
    <citation type="journal article" date="2023" name="Nat. Plants">
        <title>Single-cell RNA sequencing provides a high-resolution roadmap for understanding the multicellular compartmentation of specialized metabolism.</title>
        <authorList>
            <person name="Sun S."/>
            <person name="Shen X."/>
            <person name="Li Y."/>
            <person name="Li Y."/>
            <person name="Wang S."/>
            <person name="Li R."/>
            <person name="Zhang H."/>
            <person name="Shen G."/>
            <person name="Guo B."/>
            <person name="Wei J."/>
            <person name="Xu J."/>
            <person name="St-Pierre B."/>
            <person name="Chen S."/>
            <person name="Sun C."/>
        </authorList>
    </citation>
    <scope>NUCLEOTIDE SEQUENCE [LARGE SCALE GENOMIC DNA]</scope>
</reference>
<organism evidence="1 2">
    <name type="scientific">Catharanthus roseus</name>
    <name type="common">Madagascar periwinkle</name>
    <name type="synonym">Vinca rosea</name>
    <dbReference type="NCBI Taxonomy" id="4058"/>
    <lineage>
        <taxon>Eukaryota</taxon>
        <taxon>Viridiplantae</taxon>
        <taxon>Streptophyta</taxon>
        <taxon>Embryophyta</taxon>
        <taxon>Tracheophyta</taxon>
        <taxon>Spermatophyta</taxon>
        <taxon>Magnoliopsida</taxon>
        <taxon>eudicotyledons</taxon>
        <taxon>Gunneridae</taxon>
        <taxon>Pentapetalae</taxon>
        <taxon>asterids</taxon>
        <taxon>lamiids</taxon>
        <taxon>Gentianales</taxon>
        <taxon>Apocynaceae</taxon>
        <taxon>Rauvolfioideae</taxon>
        <taxon>Vinceae</taxon>
        <taxon>Catharanthinae</taxon>
        <taxon>Catharanthus</taxon>
    </lineage>
</organism>
<evidence type="ECO:0000313" key="2">
    <source>
        <dbReference type="Proteomes" id="UP001060085"/>
    </source>
</evidence>
<dbReference type="Proteomes" id="UP001060085">
    <property type="component" value="Linkage Group LG01"/>
</dbReference>
<sequence length="134" mass="14910">MSVLSRDRAVMLYFIGLRRPLNMGQVIYDHITQLNTVKEEPTKKFLFPCLIFEDLSSCLIAQYSSDIVVSDLGENNVTKKTKADIRKAREAEARVKRPSKPSNALLADDLLALADEAAGETSCPLPASFGYKMK</sequence>
<accession>A0ACC0C7V0</accession>
<evidence type="ECO:0000313" key="1">
    <source>
        <dbReference type="EMBL" id="KAI5680861.1"/>
    </source>
</evidence>
<gene>
    <name evidence="1" type="ORF">M9H77_02088</name>
</gene>
<protein>
    <submittedName>
        <fullName evidence="1">Uncharacterized protein</fullName>
    </submittedName>
</protein>